<evidence type="ECO:0000256" key="1">
    <source>
        <dbReference type="SAM" id="MobiDB-lite"/>
    </source>
</evidence>
<sequence length="359" mass="38351">MKHRPHSDIPLSASPKECAFVKRSLFLVLSILCACKDSPRGEMEPLPRPAGYQEPAPQPEVKRPPEPVDPSKVLLRWKLAVDSPLALQLEGTPEKGAASAPAPAKKKGKGAKTAPEPGPSSSTALNIVYVLQQPETGDLRLRVIPEGGTPDLGTVSERGFVLDGLDSTTRTLAALMMELPRDRVGPGDKWALGADLVDTAPLGPGFATKKSHLRNSVKLTALTPEGDEQVATLEYDLHESIDGVLTPPQGPSRVHPHGHGKSPLAKKKAEENHDHEHEEETPSGTARDVSTTVTVTGRGEFLVKAGRWRSWQGSLSAKTEGYSPKVPTSATSQVPEGKYALRLTPLDAVPAGLKLEALK</sequence>
<proteinExistence type="predicted"/>
<protein>
    <submittedName>
        <fullName evidence="2">Uncharacterized protein</fullName>
    </submittedName>
</protein>
<keyword evidence="3" id="KW-1185">Reference proteome</keyword>
<dbReference type="AlphaFoldDB" id="A0A1I0JYW6"/>
<accession>A0A1I0JYW6</accession>
<feature type="region of interest" description="Disordered" evidence="1">
    <location>
        <begin position="242"/>
        <end position="290"/>
    </location>
</feature>
<name>A0A1I0JYW6_9BACT</name>
<gene>
    <name evidence="2" type="ORF">SAMN05443639_108295</name>
</gene>
<feature type="region of interest" description="Disordered" evidence="1">
    <location>
        <begin position="39"/>
        <end position="69"/>
    </location>
</feature>
<evidence type="ECO:0000313" key="2">
    <source>
        <dbReference type="EMBL" id="SEU16276.1"/>
    </source>
</evidence>
<feature type="compositionally biased region" description="Low complexity" evidence="1">
    <location>
        <begin position="94"/>
        <end position="103"/>
    </location>
</feature>
<organism evidence="2 3">
    <name type="scientific">Stigmatella erecta</name>
    <dbReference type="NCBI Taxonomy" id="83460"/>
    <lineage>
        <taxon>Bacteria</taxon>
        <taxon>Pseudomonadati</taxon>
        <taxon>Myxococcota</taxon>
        <taxon>Myxococcia</taxon>
        <taxon>Myxococcales</taxon>
        <taxon>Cystobacterineae</taxon>
        <taxon>Archangiaceae</taxon>
        <taxon>Stigmatella</taxon>
    </lineage>
</organism>
<feature type="compositionally biased region" description="Basic residues" evidence="1">
    <location>
        <begin position="254"/>
        <end position="266"/>
    </location>
</feature>
<dbReference type="Proteomes" id="UP000199181">
    <property type="component" value="Unassembled WGS sequence"/>
</dbReference>
<feature type="compositionally biased region" description="Basic and acidic residues" evidence="1">
    <location>
        <begin position="267"/>
        <end position="280"/>
    </location>
</feature>
<dbReference type="EMBL" id="FOIJ01000008">
    <property type="protein sequence ID" value="SEU16276.1"/>
    <property type="molecule type" value="Genomic_DNA"/>
</dbReference>
<evidence type="ECO:0000313" key="3">
    <source>
        <dbReference type="Proteomes" id="UP000199181"/>
    </source>
</evidence>
<feature type="region of interest" description="Disordered" evidence="1">
    <location>
        <begin position="88"/>
        <end position="122"/>
    </location>
</feature>
<reference evidence="3" key="1">
    <citation type="submission" date="2016-10" db="EMBL/GenBank/DDBJ databases">
        <authorList>
            <person name="Varghese N."/>
            <person name="Submissions S."/>
        </authorList>
    </citation>
    <scope>NUCLEOTIDE SEQUENCE [LARGE SCALE GENOMIC DNA]</scope>
    <source>
        <strain evidence="3">DSM 16858</strain>
    </source>
</reference>
<dbReference type="PROSITE" id="PS51257">
    <property type="entry name" value="PROKAR_LIPOPROTEIN"/>
    <property type="match status" value="1"/>
</dbReference>